<organism evidence="2 3">
    <name type="scientific">Myotis brandtii</name>
    <name type="common">Brandt's bat</name>
    <dbReference type="NCBI Taxonomy" id="109478"/>
    <lineage>
        <taxon>Eukaryota</taxon>
        <taxon>Metazoa</taxon>
        <taxon>Chordata</taxon>
        <taxon>Craniata</taxon>
        <taxon>Vertebrata</taxon>
        <taxon>Euteleostomi</taxon>
        <taxon>Mammalia</taxon>
        <taxon>Eutheria</taxon>
        <taxon>Laurasiatheria</taxon>
        <taxon>Chiroptera</taxon>
        <taxon>Yangochiroptera</taxon>
        <taxon>Vespertilionidae</taxon>
        <taxon>Myotis</taxon>
    </lineage>
</organism>
<name>S7PT72_MYOBR</name>
<evidence type="ECO:0000313" key="3">
    <source>
        <dbReference type="Proteomes" id="UP000052978"/>
    </source>
</evidence>
<reference evidence="2 3" key="1">
    <citation type="journal article" date="2013" name="Nat. Commun.">
        <title>Genome analysis reveals insights into physiology and longevity of the Brandt's bat Myotis brandtii.</title>
        <authorList>
            <person name="Seim I."/>
            <person name="Fang X."/>
            <person name="Xiong Z."/>
            <person name="Lobanov A.V."/>
            <person name="Huang Z."/>
            <person name="Ma S."/>
            <person name="Feng Y."/>
            <person name="Turanov A.A."/>
            <person name="Zhu Y."/>
            <person name="Lenz T.L."/>
            <person name="Gerashchenko M.V."/>
            <person name="Fan D."/>
            <person name="Hee Yim S."/>
            <person name="Yao X."/>
            <person name="Jordan D."/>
            <person name="Xiong Y."/>
            <person name="Ma Y."/>
            <person name="Lyapunov A.N."/>
            <person name="Chen G."/>
            <person name="Kulakova O.I."/>
            <person name="Sun Y."/>
            <person name="Lee S.G."/>
            <person name="Bronson R.T."/>
            <person name="Moskalev A.A."/>
            <person name="Sunyaev S.R."/>
            <person name="Zhang G."/>
            <person name="Krogh A."/>
            <person name="Wang J."/>
            <person name="Gladyshev V.N."/>
        </authorList>
    </citation>
    <scope>NUCLEOTIDE SEQUENCE [LARGE SCALE GENOMIC DNA]</scope>
</reference>
<sequence length="105" mass="11300">MTAIDALPWSGAHTHLLHHPAAANTHHVPRTPPGDTLENGSNKSAANRKGLSKDDTYWKEINAAMALTNLAQGKDRLQGTASCIIQKSSHIAEVKTVKVPLAQQF</sequence>
<evidence type="ECO:0000313" key="2">
    <source>
        <dbReference type="EMBL" id="EPQ14128.1"/>
    </source>
</evidence>
<feature type="region of interest" description="Disordered" evidence="1">
    <location>
        <begin position="18"/>
        <end position="52"/>
    </location>
</feature>
<keyword evidence="3" id="KW-1185">Reference proteome</keyword>
<dbReference type="AlphaFoldDB" id="S7PT72"/>
<proteinExistence type="predicted"/>
<dbReference type="GO" id="GO:0003677">
    <property type="term" value="F:DNA binding"/>
    <property type="evidence" value="ECO:0007669"/>
    <property type="project" value="UniProtKB-KW"/>
</dbReference>
<keyword evidence="2" id="KW-0371">Homeobox</keyword>
<dbReference type="Proteomes" id="UP000052978">
    <property type="component" value="Unassembled WGS sequence"/>
</dbReference>
<accession>S7PT72</accession>
<dbReference type="EMBL" id="KE163855">
    <property type="protein sequence ID" value="EPQ14128.1"/>
    <property type="molecule type" value="Genomic_DNA"/>
</dbReference>
<keyword evidence="2" id="KW-0238">DNA-binding</keyword>
<gene>
    <name evidence="2" type="ORF">D623_10033049</name>
</gene>
<evidence type="ECO:0000256" key="1">
    <source>
        <dbReference type="SAM" id="MobiDB-lite"/>
    </source>
</evidence>
<protein>
    <submittedName>
        <fullName evidence="2">Homeobox protein Mohawk</fullName>
    </submittedName>
</protein>